<dbReference type="AlphaFoldDB" id="A0A645CRZ6"/>
<accession>A0A645CRZ6</accession>
<organism evidence="1">
    <name type="scientific">bioreactor metagenome</name>
    <dbReference type="NCBI Taxonomy" id="1076179"/>
    <lineage>
        <taxon>unclassified sequences</taxon>
        <taxon>metagenomes</taxon>
        <taxon>ecological metagenomes</taxon>
    </lineage>
</organism>
<proteinExistence type="predicted"/>
<evidence type="ECO:0000313" key="1">
    <source>
        <dbReference type="EMBL" id="MPM79673.1"/>
    </source>
</evidence>
<comment type="caution">
    <text evidence="1">The sequence shown here is derived from an EMBL/GenBank/DDBJ whole genome shotgun (WGS) entry which is preliminary data.</text>
</comment>
<sequence>MRDIVVQLRHAYFKVRRNIDLARCFRRIVQRQAPNLRAVFGRHAYLELNIKRVGVRCKDRFIRVEEHRVARFIAVKRRKRRRKQFARKLIVYAKEYTVFAPDMVGPLAA</sequence>
<reference evidence="1" key="1">
    <citation type="submission" date="2019-08" db="EMBL/GenBank/DDBJ databases">
        <authorList>
            <person name="Kucharzyk K."/>
            <person name="Murdoch R.W."/>
            <person name="Higgins S."/>
            <person name="Loffler F."/>
        </authorList>
    </citation>
    <scope>NUCLEOTIDE SEQUENCE</scope>
</reference>
<name>A0A645CRZ6_9ZZZZ</name>
<gene>
    <name evidence="1" type="ORF">SDC9_126712</name>
</gene>
<protein>
    <submittedName>
        <fullName evidence="1">Uncharacterized protein</fullName>
    </submittedName>
</protein>
<dbReference type="EMBL" id="VSSQ01029514">
    <property type="protein sequence ID" value="MPM79673.1"/>
    <property type="molecule type" value="Genomic_DNA"/>
</dbReference>